<proteinExistence type="predicted"/>
<sequence length="178" mass="20612">MKKRRLYYGPALIDDFDIGSPLGMGNPMGCVIEWTSSDLRIRARHEEYAEILFGKGIREIVIPYVDMEKVTLSVCSRIWGMNLFTLGRKIYNFDVQILTKQWETMHLEFAACFEFRTILQRMSEQGATVCDALNIYSMFPDKHSFEKGFGDYFETHFAALAEQYGLDDPRVGFTEGRM</sequence>
<dbReference type="EMBL" id="SRYG01000016">
    <property type="protein sequence ID" value="TGY65552.1"/>
    <property type="molecule type" value="Genomic_DNA"/>
</dbReference>
<accession>A0AC61R629</accession>
<comment type="caution">
    <text evidence="1">The sequence shown here is derived from an EMBL/GenBank/DDBJ whole genome shotgun (WGS) entry which is preliminary data.</text>
</comment>
<protein>
    <submittedName>
        <fullName evidence="1">Uncharacterized protein</fullName>
    </submittedName>
</protein>
<evidence type="ECO:0000313" key="2">
    <source>
        <dbReference type="Proteomes" id="UP000308836"/>
    </source>
</evidence>
<evidence type="ECO:0000313" key="1">
    <source>
        <dbReference type="EMBL" id="TGY65552.1"/>
    </source>
</evidence>
<gene>
    <name evidence="1" type="ORF">E5336_08290</name>
</gene>
<dbReference type="Proteomes" id="UP000308836">
    <property type="component" value="Unassembled WGS sequence"/>
</dbReference>
<reference evidence="1" key="1">
    <citation type="submission" date="2019-04" db="EMBL/GenBank/DDBJ databases">
        <title>Microbes associate with the intestines of laboratory mice.</title>
        <authorList>
            <person name="Navarre W."/>
            <person name="Wong E."/>
            <person name="Huang K."/>
            <person name="Tropini C."/>
            <person name="Ng K."/>
            <person name="Yu B."/>
        </authorList>
    </citation>
    <scope>NUCLEOTIDE SEQUENCE</scope>
    <source>
        <strain evidence="1">NM09_H32</strain>
    </source>
</reference>
<keyword evidence="2" id="KW-1185">Reference proteome</keyword>
<organism evidence="1 2">
    <name type="scientific">Dubosiella muris</name>
    <dbReference type="NCBI Taxonomy" id="3038133"/>
    <lineage>
        <taxon>Bacteria</taxon>
        <taxon>Bacillati</taxon>
        <taxon>Bacillota</taxon>
        <taxon>Erysipelotrichia</taxon>
        <taxon>Erysipelotrichales</taxon>
        <taxon>Erysipelotrichaceae</taxon>
        <taxon>Dubosiella</taxon>
    </lineage>
</organism>
<name>A0AC61R629_9FIRM</name>